<dbReference type="Ensembl" id="ENSACIT00000030127.1">
    <property type="protein sequence ID" value="ENSACIP00000029349.1"/>
    <property type="gene ID" value="ENSACIG00000022727.1"/>
</dbReference>
<dbReference type="PANTHER" id="PTHR14389">
    <property type="entry name" value="SI:CH1073-475A24.1"/>
    <property type="match status" value="1"/>
</dbReference>
<dbReference type="GO" id="GO:0005634">
    <property type="term" value="C:nucleus"/>
    <property type="evidence" value="ECO:0007669"/>
    <property type="project" value="TreeGrafter"/>
</dbReference>
<evidence type="ECO:0000256" key="1">
    <source>
        <dbReference type="SAM" id="MobiDB-lite"/>
    </source>
</evidence>
<dbReference type="GO" id="GO:0000785">
    <property type="term" value="C:chromatin"/>
    <property type="evidence" value="ECO:0007669"/>
    <property type="project" value="TreeGrafter"/>
</dbReference>
<feature type="compositionally biased region" description="Polar residues" evidence="1">
    <location>
        <begin position="212"/>
        <end position="223"/>
    </location>
</feature>
<dbReference type="AlphaFoldDB" id="A0A3Q0T5P2"/>
<dbReference type="Proteomes" id="UP000261340">
    <property type="component" value="Unplaced"/>
</dbReference>
<name>A0A3Q0T5P2_AMPCI</name>
<organism evidence="2 3">
    <name type="scientific">Amphilophus citrinellus</name>
    <name type="common">Midas cichlid</name>
    <name type="synonym">Cichlasoma citrinellum</name>
    <dbReference type="NCBI Taxonomy" id="61819"/>
    <lineage>
        <taxon>Eukaryota</taxon>
        <taxon>Metazoa</taxon>
        <taxon>Chordata</taxon>
        <taxon>Craniata</taxon>
        <taxon>Vertebrata</taxon>
        <taxon>Euteleostomi</taxon>
        <taxon>Actinopterygii</taxon>
        <taxon>Neopterygii</taxon>
        <taxon>Teleostei</taxon>
        <taxon>Neoteleostei</taxon>
        <taxon>Acanthomorphata</taxon>
        <taxon>Ovalentaria</taxon>
        <taxon>Cichlomorphae</taxon>
        <taxon>Cichliformes</taxon>
        <taxon>Cichlidae</taxon>
        <taxon>New World cichlids</taxon>
        <taxon>Cichlasomatinae</taxon>
        <taxon>Heroini</taxon>
        <taxon>Amphilophus</taxon>
    </lineage>
</organism>
<evidence type="ECO:0008006" key="4">
    <source>
        <dbReference type="Google" id="ProtNLM"/>
    </source>
</evidence>
<reference evidence="2" key="2">
    <citation type="submission" date="2025-09" db="UniProtKB">
        <authorList>
            <consortium name="Ensembl"/>
        </authorList>
    </citation>
    <scope>IDENTIFICATION</scope>
</reference>
<feature type="region of interest" description="Disordered" evidence="1">
    <location>
        <begin position="187"/>
        <end position="246"/>
    </location>
</feature>
<accession>A0A3Q0T5P2</accession>
<dbReference type="OMA" id="VDRNKIY"/>
<dbReference type="GO" id="GO:0006260">
    <property type="term" value="P:DNA replication"/>
    <property type="evidence" value="ECO:0007669"/>
    <property type="project" value="TreeGrafter"/>
</dbReference>
<dbReference type="Gene3D" id="2.40.10.10">
    <property type="entry name" value="Trypsin-like serine proteases"/>
    <property type="match status" value="2"/>
</dbReference>
<dbReference type="InterPro" id="IPR043504">
    <property type="entry name" value="Peptidase_S1_PA_chymotrypsin"/>
</dbReference>
<protein>
    <recommendedName>
        <fullName evidence="4">Serine protease</fullName>
    </recommendedName>
</protein>
<evidence type="ECO:0000313" key="2">
    <source>
        <dbReference type="Ensembl" id="ENSACIP00000029349.1"/>
    </source>
</evidence>
<dbReference type="STRING" id="61819.ENSACIP00000029349"/>
<sequence length="554" mass="62212">SICTLLLPTSGHNLMERLTRQNQTTSDNYTINCDQPRTVLEAIKTLTAYKKKIKCEDNNIIIKMGAGDDESVVATHFPCSCLGGDEVLTISCTKQVVENAKDIEEVLPKAYYSVFYIETKGGKNLTSAHFFKNNKVEKFKYVCVYGKIGITVEEALKRDGRFIDDLGDFEIDDHVVGNQKFKICRSRQNETETKNITQKAEPKQQKQQKPPNANNSQTTSENQQSHHDEENPPHASTNSQHKTETKLKQWMESRFSGSSYKDALKLRKENFGKIQQSFSEVHRVKKLLKLGKSVCKICVKAVCTGTGFVLFDTFILTNAHLFTGYVEGKKLQQGIEVFAIFGYEEQEPEPETESFYFRAENTFIDFDDQLDYAVLELNPKGSQPNQQTEAKNITVPKGLLSTFGPLPSNGEACIIGHPAGGVKQMDPTWIIKAEYRGPAIDEHLLQFKEPLIIQSISDFIQKQGIENILIGGSKAGVGTYHTFMYHGASGSPVFDGLGRVFGLHTAGFTYGFTEARESVIEYAHPLIVIFEKFVSNLKEIDFSGICTLLEYLFF</sequence>
<dbReference type="InterPro" id="IPR009003">
    <property type="entry name" value="Peptidase_S1_PA"/>
</dbReference>
<dbReference type="GeneTree" id="ENSGT00390000005182"/>
<reference evidence="2" key="1">
    <citation type="submission" date="2025-08" db="UniProtKB">
        <authorList>
            <consortium name="Ensembl"/>
        </authorList>
    </citation>
    <scope>IDENTIFICATION</scope>
</reference>
<evidence type="ECO:0000313" key="3">
    <source>
        <dbReference type="Proteomes" id="UP000261340"/>
    </source>
</evidence>
<proteinExistence type="predicted"/>
<dbReference type="PANTHER" id="PTHR14389:SF3">
    <property type="entry name" value="PROTEIN FAM111A-LIKE"/>
    <property type="match status" value="1"/>
</dbReference>
<keyword evidence="3" id="KW-1185">Reference proteome</keyword>
<dbReference type="SUPFAM" id="SSF50494">
    <property type="entry name" value="Trypsin-like serine proteases"/>
    <property type="match status" value="1"/>
</dbReference>
<dbReference type="Pfam" id="PF13365">
    <property type="entry name" value="Trypsin_2"/>
    <property type="match status" value="1"/>
</dbReference>